<comment type="caution">
    <text evidence="1">The sequence shown here is derived from an EMBL/GenBank/DDBJ whole genome shotgun (WGS) entry which is preliminary data.</text>
</comment>
<dbReference type="Proteomes" id="UP000284702">
    <property type="component" value="Unassembled WGS sequence"/>
</dbReference>
<evidence type="ECO:0000313" key="2">
    <source>
        <dbReference type="Proteomes" id="UP000284702"/>
    </source>
</evidence>
<sequence length="63" mass="7082">PLAVNEQHMVDILISVFGLSECADTIIGDDMMMLQPPPEVYDLFDNILVLDKAKFNCLGKWTI</sequence>
<name>A0A3R7WGU4_APHAT</name>
<feature type="non-terminal residue" evidence="1">
    <location>
        <position position="1"/>
    </location>
</feature>
<keyword evidence="2" id="KW-1185">Reference proteome</keyword>
<accession>A0A3R7WGU4</accession>
<dbReference type="VEuPathDB" id="FungiDB:H257_02349"/>
<proteinExistence type="predicted"/>
<dbReference type="AlphaFoldDB" id="A0A3R7WGU4"/>
<organism evidence="1 2">
    <name type="scientific">Aphanomyces astaci</name>
    <name type="common">Crayfish plague agent</name>
    <dbReference type="NCBI Taxonomy" id="112090"/>
    <lineage>
        <taxon>Eukaryota</taxon>
        <taxon>Sar</taxon>
        <taxon>Stramenopiles</taxon>
        <taxon>Oomycota</taxon>
        <taxon>Saprolegniomycetes</taxon>
        <taxon>Saprolegniales</taxon>
        <taxon>Verrucalvaceae</taxon>
        <taxon>Aphanomyces</taxon>
    </lineage>
</organism>
<dbReference type="EMBL" id="MZMZ02003389">
    <property type="protein sequence ID" value="RQM21794.1"/>
    <property type="molecule type" value="Genomic_DNA"/>
</dbReference>
<reference evidence="1" key="1">
    <citation type="submission" date="2018-07" db="EMBL/GenBank/DDBJ databases">
        <title>Annotation of Aphanomyces astaci genome assembly.</title>
        <authorList>
            <person name="Studholme D.J."/>
        </authorList>
    </citation>
    <scope>NUCLEOTIDE SEQUENCE [LARGE SCALE GENOMIC DNA]</scope>
    <source>
        <strain evidence="1">Pc</strain>
    </source>
</reference>
<gene>
    <name evidence="1" type="ORF">B5M09_012017</name>
</gene>
<evidence type="ECO:0000313" key="1">
    <source>
        <dbReference type="EMBL" id="RQM21794.1"/>
    </source>
</evidence>
<protein>
    <submittedName>
        <fullName evidence="1">Uncharacterized protein</fullName>
    </submittedName>
</protein>